<keyword evidence="4 7" id="KW-0812">Transmembrane</keyword>
<sequence length="220" mass="24182">MTMPRTHAAPTATDAGLLSCHSCSRLVRRPPVSGRLILRCPRCGARLHPRKPNSIARTWALVIGAAIFYIPANLLPVTITTYMGSTQADTIMSGVIYFMRTGSWGIALIIFVASIVVPLAKLIALSGLLLSIKRHSRWRPGDRTRLYRITELVGRWSMLDVFVVTVLVALVRLGYLTTIEAGTGAAYFAAVVVLTMFAAMTFDPRLIWDAMEKNDDPTAH</sequence>
<keyword evidence="2" id="KW-1003">Cell membrane</keyword>
<evidence type="ECO:0000256" key="2">
    <source>
        <dbReference type="ARBA" id="ARBA00022475"/>
    </source>
</evidence>
<name>A0A5K7YHR8_9BACT</name>
<dbReference type="RefSeq" id="WP_231716414.1">
    <property type="nucleotide sequence ID" value="NZ_AP021874.1"/>
</dbReference>
<feature type="transmembrane region" description="Helical" evidence="7">
    <location>
        <begin position="181"/>
        <end position="202"/>
    </location>
</feature>
<keyword evidence="9" id="KW-1185">Reference proteome</keyword>
<keyword evidence="5 7" id="KW-1133">Transmembrane helix</keyword>
<accession>A0A5K7YHR8</accession>
<evidence type="ECO:0000256" key="6">
    <source>
        <dbReference type="ARBA" id="ARBA00023136"/>
    </source>
</evidence>
<evidence type="ECO:0000256" key="5">
    <source>
        <dbReference type="ARBA" id="ARBA00022989"/>
    </source>
</evidence>
<evidence type="ECO:0000313" key="9">
    <source>
        <dbReference type="Proteomes" id="UP000427906"/>
    </source>
</evidence>
<protein>
    <submittedName>
        <fullName evidence="8">Paraquat-inducible protein</fullName>
    </submittedName>
</protein>
<evidence type="ECO:0000256" key="3">
    <source>
        <dbReference type="ARBA" id="ARBA00022519"/>
    </source>
</evidence>
<comment type="subcellular location">
    <subcellularLocation>
        <location evidence="1">Cell inner membrane</location>
    </subcellularLocation>
</comment>
<reference evidence="8 9" key="1">
    <citation type="submission" date="2019-11" db="EMBL/GenBank/DDBJ databases">
        <title>Comparative genomics of hydrocarbon-degrading Desulfosarcina strains.</title>
        <authorList>
            <person name="Watanabe M."/>
            <person name="Kojima H."/>
            <person name="Fukui M."/>
        </authorList>
    </citation>
    <scope>NUCLEOTIDE SEQUENCE [LARGE SCALE GENOMIC DNA]</scope>
    <source>
        <strain evidence="8 9">PL12</strain>
    </source>
</reference>
<feature type="transmembrane region" description="Helical" evidence="7">
    <location>
        <begin position="104"/>
        <end position="132"/>
    </location>
</feature>
<dbReference type="AlphaFoldDB" id="A0A5K7YHR8"/>
<feature type="transmembrane region" description="Helical" evidence="7">
    <location>
        <begin position="153"/>
        <end position="175"/>
    </location>
</feature>
<dbReference type="PANTHER" id="PTHR30462:SF3">
    <property type="entry name" value="INTERMEMBRANE TRANSPORT PROTEIN PQIA"/>
    <property type="match status" value="1"/>
</dbReference>
<dbReference type="KEGG" id="dalk:DSCA_15600"/>
<evidence type="ECO:0000313" key="8">
    <source>
        <dbReference type="EMBL" id="BBO67630.1"/>
    </source>
</evidence>
<keyword evidence="6 7" id="KW-0472">Membrane</keyword>
<gene>
    <name evidence="8" type="ORF">DSCA_15600</name>
</gene>
<evidence type="ECO:0000256" key="1">
    <source>
        <dbReference type="ARBA" id="ARBA00004533"/>
    </source>
</evidence>
<dbReference type="InterPro" id="IPR007498">
    <property type="entry name" value="PqiA-like"/>
</dbReference>
<dbReference type="InterPro" id="IPR051800">
    <property type="entry name" value="PqiA-PqiB_transport"/>
</dbReference>
<keyword evidence="3" id="KW-0997">Cell inner membrane</keyword>
<feature type="transmembrane region" description="Helical" evidence="7">
    <location>
        <begin position="59"/>
        <end position="84"/>
    </location>
</feature>
<dbReference type="GO" id="GO:0005886">
    <property type="term" value="C:plasma membrane"/>
    <property type="evidence" value="ECO:0007669"/>
    <property type="project" value="UniProtKB-SubCell"/>
</dbReference>
<evidence type="ECO:0000256" key="4">
    <source>
        <dbReference type="ARBA" id="ARBA00022692"/>
    </source>
</evidence>
<organism evidence="8 9">
    <name type="scientific">Desulfosarcina alkanivorans</name>
    <dbReference type="NCBI Taxonomy" id="571177"/>
    <lineage>
        <taxon>Bacteria</taxon>
        <taxon>Pseudomonadati</taxon>
        <taxon>Thermodesulfobacteriota</taxon>
        <taxon>Desulfobacteria</taxon>
        <taxon>Desulfobacterales</taxon>
        <taxon>Desulfosarcinaceae</taxon>
        <taxon>Desulfosarcina</taxon>
    </lineage>
</organism>
<proteinExistence type="predicted"/>
<evidence type="ECO:0000256" key="7">
    <source>
        <dbReference type="SAM" id="Phobius"/>
    </source>
</evidence>
<dbReference type="Pfam" id="PF04403">
    <property type="entry name" value="PqiA"/>
    <property type="match status" value="1"/>
</dbReference>
<dbReference type="Proteomes" id="UP000427906">
    <property type="component" value="Chromosome"/>
</dbReference>
<dbReference type="PANTHER" id="PTHR30462">
    <property type="entry name" value="INTERMEMBRANE TRANSPORT PROTEIN PQIB-RELATED"/>
    <property type="match status" value="1"/>
</dbReference>
<dbReference type="EMBL" id="AP021874">
    <property type="protein sequence ID" value="BBO67630.1"/>
    <property type="molecule type" value="Genomic_DNA"/>
</dbReference>